<evidence type="ECO:0000256" key="6">
    <source>
        <dbReference type="ARBA" id="ARBA00022485"/>
    </source>
</evidence>
<dbReference type="GO" id="GO:0046872">
    <property type="term" value="F:metal ion binding"/>
    <property type="evidence" value="ECO:0007669"/>
    <property type="project" value="UniProtKB-UniRule"/>
</dbReference>
<dbReference type="Proteomes" id="UP000198658">
    <property type="component" value="Unassembled WGS sequence"/>
</dbReference>
<dbReference type="InterPro" id="IPR011257">
    <property type="entry name" value="DNA_glycosylase"/>
</dbReference>
<dbReference type="GO" id="GO:0000701">
    <property type="term" value="F:purine-specific mismatch base pair DNA N-glycosylase activity"/>
    <property type="evidence" value="ECO:0007669"/>
    <property type="project" value="UniProtKB-EC"/>
</dbReference>
<evidence type="ECO:0000256" key="8">
    <source>
        <dbReference type="ARBA" id="ARBA00022763"/>
    </source>
</evidence>
<reference evidence="17" key="1">
    <citation type="submission" date="2016-10" db="EMBL/GenBank/DDBJ databases">
        <authorList>
            <person name="Varghese N."/>
            <person name="Submissions S."/>
        </authorList>
    </citation>
    <scope>NUCLEOTIDE SEQUENCE [LARGE SCALE GENOMIC DNA]</scope>
    <source>
        <strain evidence="17">CGMCC 1.10657</strain>
    </source>
</reference>
<evidence type="ECO:0000313" key="16">
    <source>
        <dbReference type="EMBL" id="SEA13740.1"/>
    </source>
</evidence>
<keyword evidence="6" id="KW-0004">4Fe-4S</keyword>
<dbReference type="EMBL" id="FNQO01000002">
    <property type="protein sequence ID" value="SEA13740.1"/>
    <property type="molecule type" value="Genomic_DNA"/>
</dbReference>
<dbReference type="PROSITE" id="PS00764">
    <property type="entry name" value="ENDONUCLEASE_III_1"/>
    <property type="match status" value="1"/>
</dbReference>
<keyword evidence="10 14" id="KW-0408">Iron</keyword>
<dbReference type="PROSITE" id="PS01155">
    <property type="entry name" value="ENDONUCLEASE_III_2"/>
    <property type="match status" value="1"/>
</dbReference>
<organism evidence="16 17">
    <name type="scientific">Microbulbifer marinus</name>
    <dbReference type="NCBI Taxonomy" id="658218"/>
    <lineage>
        <taxon>Bacteria</taxon>
        <taxon>Pseudomonadati</taxon>
        <taxon>Pseudomonadota</taxon>
        <taxon>Gammaproteobacteria</taxon>
        <taxon>Cellvibrionales</taxon>
        <taxon>Microbulbiferaceae</taxon>
        <taxon>Microbulbifer</taxon>
    </lineage>
</organism>
<dbReference type="Pfam" id="PF14815">
    <property type="entry name" value="NUDIX_4"/>
    <property type="match status" value="1"/>
</dbReference>
<dbReference type="GO" id="GO:0034039">
    <property type="term" value="F:8-oxo-7,8-dihydroguanine DNA N-glycosylase activity"/>
    <property type="evidence" value="ECO:0007669"/>
    <property type="project" value="TreeGrafter"/>
</dbReference>
<dbReference type="SMART" id="SM00525">
    <property type="entry name" value="FES"/>
    <property type="match status" value="1"/>
</dbReference>
<dbReference type="GO" id="GO:0032357">
    <property type="term" value="F:oxidized purine DNA binding"/>
    <property type="evidence" value="ECO:0007669"/>
    <property type="project" value="TreeGrafter"/>
</dbReference>
<proteinExistence type="inferred from homology"/>
<dbReference type="NCBIfam" id="NF008132">
    <property type="entry name" value="PRK10880.1"/>
    <property type="match status" value="1"/>
</dbReference>
<dbReference type="Pfam" id="PF10576">
    <property type="entry name" value="EndIII_4Fe-2S"/>
    <property type="match status" value="1"/>
</dbReference>
<keyword evidence="11" id="KW-0411">Iron-sulfur</keyword>
<dbReference type="Gene3D" id="1.10.1670.10">
    <property type="entry name" value="Helix-hairpin-Helix base-excision DNA repair enzymes (C-terminal)"/>
    <property type="match status" value="1"/>
</dbReference>
<dbReference type="SMART" id="SM00478">
    <property type="entry name" value="ENDO3c"/>
    <property type="match status" value="1"/>
</dbReference>
<dbReference type="Pfam" id="PF00730">
    <property type="entry name" value="HhH-GPD"/>
    <property type="match status" value="1"/>
</dbReference>
<dbReference type="RefSeq" id="WP_091387616.1">
    <property type="nucleotide sequence ID" value="NZ_FNQO01000002.1"/>
</dbReference>
<dbReference type="GO" id="GO:0051539">
    <property type="term" value="F:4 iron, 4 sulfur cluster binding"/>
    <property type="evidence" value="ECO:0007669"/>
    <property type="project" value="UniProtKB-UniRule"/>
</dbReference>
<dbReference type="PANTHER" id="PTHR42944">
    <property type="entry name" value="ADENINE DNA GLYCOSYLASE"/>
    <property type="match status" value="1"/>
</dbReference>
<dbReference type="NCBIfam" id="TIGR01084">
    <property type="entry name" value="mutY"/>
    <property type="match status" value="1"/>
</dbReference>
<dbReference type="InterPro" id="IPR044298">
    <property type="entry name" value="MIG/MutY"/>
</dbReference>
<name>A0A1H3YQH4_9GAMM</name>
<dbReference type="AlphaFoldDB" id="A0A1H3YQH4"/>
<keyword evidence="12" id="KW-0234">DNA repair</keyword>
<dbReference type="GO" id="GO:0006298">
    <property type="term" value="P:mismatch repair"/>
    <property type="evidence" value="ECO:0007669"/>
    <property type="project" value="TreeGrafter"/>
</dbReference>
<comment type="similarity">
    <text evidence="3 14">Belongs to the Nth/MutY family.</text>
</comment>
<protein>
    <recommendedName>
        <fullName evidence="5 14">Adenine DNA glycosylase</fullName>
        <ecNumber evidence="4 14">3.2.2.31</ecNumber>
    </recommendedName>
</protein>
<evidence type="ECO:0000259" key="15">
    <source>
        <dbReference type="SMART" id="SM00478"/>
    </source>
</evidence>
<dbReference type="PANTHER" id="PTHR42944:SF1">
    <property type="entry name" value="ADENINE DNA GLYCOSYLASE"/>
    <property type="match status" value="1"/>
</dbReference>
<dbReference type="InterPro" id="IPR015797">
    <property type="entry name" value="NUDIX_hydrolase-like_dom_sf"/>
</dbReference>
<dbReference type="GO" id="GO:0006284">
    <property type="term" value="P:base-excision repair"/>
    <property type="evidence" value="ECO:0007669"/>
    <property type="project" value="UniProtKB-UniRule"/>
</dbReference>
<comment type="catalytic activity">
    <reaction evidence="1 14">
        <text>Hydrolyzes free adenine bases from 7,8-dihydro-8-oxoguanine:adenine mismatched double-stranded DNA, leaving an apurinic site.</text>
        <dbReference type="EC" id="3.2.2.31"/>
    </reaction>
</comment>
<evidence type="ECO:0000256" key="7">
    <source>
        <dbReference type="ARBA" id="ARBA00022723"/>
    </source>
</evidence>
<dbReference type="InterPro" id="IPR003265">
    <property type="entry name" value="HhH-GPD_domain"/>
</dbReference>
<dbReference type="SUPFAM" id="SSF55811">
    <property type="entry name" value="Nudix"/>
    <property type="match status" value="1"/>
</dbReference>
<dbReference type="InterPro" id="IPR004035">
    <property type="entry name" value="Endouclease-III_FeS-bd_BS"/>
</dbReference>
<evidence type="ECO:0000256" key="1">
    <source>
        <dbReference type="ARBA" id="ARBA00000843"/>
    </source>
</evidence>
<evidence type="ECO:0000256" key="2">
    <source>
        <dbReference type="ARBA" id="ARBA00002933"/>
    </source>
</evidence>
<dbReference type="InterPro" id="IPR029119">
    <property type="entry name" value="MutY_C"/>
</dbReference>
<evidence type="ECO:0000313" key="17">
    <source>
        <dbReference type="Proteomes" id="UP000198658"/>
    </source>
</evidence>
<accession>A0A1H3YQH4</accession>
<dbReference type="STRING" id="658218.SAMN05216562_1916"/>
<dbReference type="EC" id="3.2.2.31" evidence="4 14"/>
<comment type="cofactor">
    <cofactor evidence="14">
        <name>[4Fe-4S] cluster</name>
        <dbReference type="ChEBI" id="CHEBI:49883"/>
    </cofactor>
    <text evidence="14">Binds 1 [4Fe-4S] cluster.</text>
</comment>
<evidence type="ECO:0000256" key="5">
    <source>
        <dbReference type="ARBA" id="ARBA00022023"/>
    </source>
</evidence>
<dbReference type="InterPro" id="IPR000445">
    <property type="entry name" value="HhH_motif"/>
</dbReference>
<dbReference type="SUPFAM" id="SSF48150">
    <property type="entry name" value="DNA-glycosylase"/>
    <property type="match status" value="1"/>
</dbReference>
<evidence type="ECO:0000256" key="3">
    <source>
        <dbReference type="ARBA" id="ARBA00008343"/>
    </source>
</evidence>
<dbReference type="InterPro" id="IPR023170">
    <property type="entry name" value="HhH_base_excis_C"/>
</dbReference>
<evidence type="ECO:0000256" key="14">
    <source>
        <dbReference type="RuleBase" id="RU365096"/>
    </source>
</evidence>
<keyword evidence="13 14" id="KW-0326">Glycosidase</keyword>
<keyword evidence="7" id="KW-0479">Metal-binding</keyword>
<feature type="domain" description="HhH-GPD" evidence="15">
    <location>
        <begin position="45"/>
        <end position="196"/>
    </location>
</feature>
<dbReference type="Gene3D" id="3.90.79.10">
    <property type="entry name" value="Nucleoside Triphosphate Pyrophosphohydrolase"/>
    <property type="match status" value="1"/>
</dbReference>
<dbReference type="FunFam" id="1.10.340.30:FF:000002">
    <property type="entry name" value="Adenine DNA glycosylase"/>
    <property type="match status" value="1"/>
</dbReference>
<sequence>MTEHSPLRPQQFQRAVLGWFDRHGRKDLPWQLDINPYRVWVSEIMLQQTQVTAVIPYFERFMASFPTLEHLARAPLDDVLAHWSGLGYYARARNLHKCAQTVLNEHGSEFPRDVEALAELPGIGRSTAGAIASISMDLKAPILDGNVKRVLARLHAVDGWPGQSAVAKRLWEIAERYTPQQRTGDYTQAMMDLGATLCTRSKPRCGECPLADACIARAQGNPQDYPGRKPRKEKPVRCATMLLLECEGEIYLQQRPPTGIWGGLWCPPQLDEDDGGEASVQEWLAVRELHATQVQALPQLRHTFTHFHLDISPVWVQLHKVPTQVAETGGGWYKLRRLNRARAAQELGLPAPIVKLAKQLLALQSPLLTPCTAD</sequence>
<keyword evidence="9" id="KW-0378">Hydrolase</keyword>
<dbReference type="GO" id="GO:0035485">
    <property type="term" value="F:adenine/guanine mispair binding"/>
    <property type="evidence" value="ECO:0007669"/>
    <property type="project" value="TreeGrafter"/>
</dbReference>
<gene>
    <name evidence="16" type="ORF">SAMN05216562_1916</name>
</gene>
<dbReference type="Gene3D" id="1.10.340.30">
    <property type="entry name" value="Hypothetical protein, domain 2"/>
    <property type="match status" value="1"/>
</dbReference>
<dbReference type="Pfam" id="PF00633">
    <property type="entry name" value="HHH"/>
    <property type="match status" value="1"/>
</dbReference>
<evidence type="ECO:0000256" key="11">
    <source>
        <dbReference type="ARBA" id="ARBA00023014"/>
    </source>
</evidence>
<evidence type="ECO:0000256" key="4">
    <source>
        <dbReference type="ARBA" id="ARBA00012045"/>
    </source>
</evidence>
<dbReference type="InterPro" id="IPR003651">
    <property type="entry name" value="Endonuclease3_FeS-loop_motif"/>
</dbReference>
<dbReference type="InterPro" id="IPR004036">
    <property type="entry name" value="Endonuclease-III-like_CS2"/>
</dbReference>
<evidence type="ECO:0000256" key="12">
    <source>
        <dbReference type="ARBA" id="ARBA00023204"/>
    </source>
</evidence>
<evidence type="ECO:0000256" key="10">
    <source>
        <dbReference type="ARBA" id="ARBA00023004"/>
    </source>
</evidence>
<comment type="function">
    <text evidence="2">Adenine glycosylase active on G-A mispairs. MutY also corrects error-prone DNA synthesis past GO lesions which are due to the oxidatively damaged form of guanine: 7,8-dihydro-8-oxoguanine (8-oxo-dGTP).</text>
</comment>
<dbReference type="CDD" id="cd03431">
    <property type="entry name" value="NUDIX_DNA_Glycosylase_C-MutY"/>
    <property type="match status" value="1"/>
</dbReference>
<evidence type="ECO:0000256" key="13">
    <source>
        <dbReference type="ARBA" id="ARBA00023295"/>
    </source>
</evidence>
<dbReference type="InterPro" id="IPR005760">
    <property type="entry name" value="A/G_AdeGlyc_MutY"/>
</dbReference>
<keyword evidence="8 14" id="KW-0227">DNA damage</keyword>
<evidence type="ECO:0000256" key="9">
    <source>
        <dbReference type="ARBA" id="ARBA00022801"/>
    </source>
</evidence>
<dbReference type="FunFam" id="1.10.1670.10:FF:000002">
    <property type="entry name" value="Adenine DNA glycosylase"/>
    <property type="match status" value="1"/>
</dbReference>
<dbReference type="OrthoDB" id="9802365at2"/>
<dbReference type="CDD" id="cd00056">
    <property type="entry name" value="ENDO3c"/>
    <property type="match status" value="1"/>
</dbReference>
<keyword evidence="17" id="KW-1185">Reference proteome</keyword>